<dbReference type="PANTHER" id="PTHR40094:SF1">
    <property type="entry name" value="UBIQUITIN DOMAIN-CONTAINING PROTEIN"/>
    <property type="match status" value="1"/>
</dbReference>
<dbReference type="InterPro" id="IPR002890">
    <property type="entry name" value="MG2"/>
</dbReference>
<evidence type="ECO:0000259" key="2">
    <source>
        <dbReference type="SMART" id="SM01359"/>
    </source>
</evidence>
<dbReference type="InterPro" id="IPR041246">
    <property type="entry name" value="Bact_MG10"/>
</dbReference>
<dbReference type="KEGG" id="hpse:HPF_22145"/>
<feature type="domain" description="Alpha-2-macroglobulin" evidence="3">
    <location>
        <begin position="1278"/>
        <end position="1368"/>
    </location>
</feature>
<gene>
    <name evidence="4" type="ORF">HPF_22145</name>
</gene>
<reference evidence="4 5" key="1">
    <citation type="submission" date="2019-03" db="EMBL/GenBank/DDBJ databases">
        <authorList>
            <person name="Sebastian G."/>
            <person name="Baumann P."/>
            <person name="Ruckert C."/>
            <person name="Kalinowski J."/>
            <person name="Nebel B."/>
            <person name="Takors R."/>
            <person name="Blombach B."/>
        </authorList>
    </citation>
    <scope>NUCLEOTIDE SEQUENCE [LARGE SCALE GENOMIC DNA]</scope>
    <source>
        <strain evidence="4 5">DSM 1084</strain>
    </source>
</reference>
<dbReference type="RefSeq" id="WP_133157861.1">
    <property type="nucleotide sequence ID" value="NZ_CP037867.1"/>
</dbReference>
<evidence type="ECO:0000259" key="3">
    <source>
        <dbReference type="SMART" id="SM01360"/>
    </source>
</evidence>
<keyword evidence="5" id="KW-1185">Reference proteome</keyword>
<dbReference type="Pfam" id="PF11974">
    <property type="entry name" value="bMG3"/>
    <property type="match status" value="1"/>
</dbReference>
<name>A0A4P6X9F7_HYDPS</name>
<dbReference type="InterPro" id="IPR011625">
    <property type="entry name" value="A2M_N_BRD"/>
</dbReference>
<dbReference type="Gene3D" id="2.60.40.1930">
    <property type="match status" value="1"/>
</dbReference>
<dbReference type="InterPro" id="IPR021868">
    <property type="entry name" value="Alpha_2_Macroglob_MG3"/>
</dbReference>
<dbReference type="Pfam" id="PF17973">
    <property type="entry name" value="bMG10"/>
    <property type="match status" value="1"/>
</dbReference>
<feature type="domain" description="Alpha-2-macroglobulin bait region" evidence="2">
    <location>
        <begin position="1037"/>
        <end position="1220"/>
    </location>
</feature>
<dbReference type="Pfam" id="PF00207">
    <property type="entry name" value="A2M"/>
    <property type="match status" value="1"/>
</dbReference>
<accession>A0A4P6X9F7</accession>
<dbReference type="Pfam" id="PF07703">
    <property type="entry name" value="A2M_BRD"/>
    <property type="match status" value="1"/>
</dbReference>
<dbReference type="SMART" id="SM01359">
    <property type="entry name" value="A2M_N_2"/>
    <property type="match status" value="1"/>
</dbReference>
<proteinExistence type="inferred from homology"/>
<dbReference type="PANTHER" id="PTHR40094">
    <property type="entry name" value="ALPHA-2-MACROGLOBULIN HOMOLOG"/>
    <property type="match status" value="1"/>
</dbReference>
<dbReference type="InterPro" id="IPR051802">
    <property type="entry name" value="YfhM-like"/>
</dbReference>
<evidence type="ECO:0008006" key="6">
    <source>
        <dbReference type="Google" id="ProtNLM"/>
    </source>
</evidence>
<evidence type="ECO:0000313" key="4">
    <source>
        <dbReference type="EMBL" id="QBM30404.1"/>
    </source>
</evidence>
<dbReference type="SMART" id="SM01360">
    <property type="entry name" value="A2M"/>
    <property type="match status" value="1"/>
</dbReference>
<evidence type="ECO:0000256" key="1">
    <source>
        <dbReference type="ARBA" id="ARBA00010556"/>
    </source>
</evidence>
<sequence precursor="true">MVFGLRGALVGVGLAAAGGAWAVQITGLSPQGEVARVRQVVATFDAPAVAFGNPNAVAPLQLSCNEPQASAGTGRWLNERRWVHDFQQMLPPGVKCTLQVAPGFVALDGRPLTGPQRFAFETGGPVVRQSVPSDGQTIEEGQYFLLRFNGAVSPESVQAHAWCGMDGLGERIAVKLITGAEREQLVKARGWNRQDVPADQVVALACQRQLTPAAKVKLVLGKGVATPNGVATRQDQRLNFTVREPFKVTFSCERENAQSPCLPLRGMSLRFNAPVTAQQALDIRLRPAAGGEARQPKLEDGAQGDDAVDGVDFAPTLTEKASYTVELPQGLVDASGRAPANANQFPLKVSTGLMPPLVKFAAAPFGVVERLAEPGGAALLPITVRNVEPELKALGLSVSGSKVSDLRLSSDAEIIAWYQRVATFHGGTVERKLAAQWTKTPLPKVIDKDNGDWVESRMLGLLQGLPNVKPLDLPQAAAGDPRPMEVVGIPLQPGFHVVEIASPRLGRSLLDERHGEGRTMYVRSSALVTNLGVHFKLGRENALAWVTTLDKGQPVAGAAVQVSDCRGKPVAKGQTDAQGVVKLDGIPGRAPVCQNGEADEGDYGGAWFVSARAKSADGVDDLAFTWSDWNRGIEAWRFDLPTGDLASATQRAHTVLDRALLRAGETLSMKHFLRTEDMKGLHVPELKSGELIITHQGSGQEFRQPVAWRKTPTGGLSATSEFAIPPSARLGVYTVQLSQSLGRQGTEILDSAQFRVEEFRLPVLQGQLSANDKKPLVAATATPVDLQVSYLSGGGASNLATQVSALMRRKPLSFPGYEGFSFEPPRASNRVQEGRDEGEDGADAAQKLVADKLPLTLDRNGRGRTEIKDLPAVTSPQQLLIEASYADPNGETQTLRHVTTLWPAAVVAGIKTEGWVSTRQQARFQALALTLDGKPAANVLLEVRASVRTTTTTRKRMVGGFYTYDNKTTSKDLGSVCSGKSDARGLLLCEAELDDAGEVELTVVAKDREGHAHQSAASVYVTRQGELWFGGEDHDRMDVVPEKKRYEPGETARLQVRMPFRFATALVSIEREGILDTKVVQLNGEDPTIDLKVEPGWGPNVYVSVMALRGRLREVPWYSFFTWGYQAPREWWTAFWYEGKEYVAPTALVDLSKPAYRLGVAELKVGTAAHEIKVSVATDREAYPVRGTAQVSIQARLPNGQHAAHAEVALAVVDQALLELGPNDSWDLLAGLWQRRNWSVETATAQMEIIGRRHYGRKAISAGGGGGHSPTRELFDTLLLWQPSVVLDAQGRATVKVPLNDAISSFQVVAIADSGPGLFGTGQAKFRATQDLQIISGLPPLVREGDRFMAQFSLRNTTAQPMKVNVSARATLVETPAQTVEIPAGETREVAWDVTAPVPLGLGRFEALLWEVTAQDQNGQARDAAKFSQRVLPAVPLTVRQATLAQLDGPLTVPVATPADALTDAQGALRGGLRMSLQPTLAEGLPAVREWFVNYPFACLEQKTSKAIGLRDARLWQTVLAQLPTYLDSDGLANYFPPRDGDRPSGSDTLTAHLLSATHEAASLDPAWTLPDTARAAMLRGLENFVTGKIERGFWSPRQDLNLRKLAAVEALSRHGRANARLLQSVEIAPNQWPTHAVIDWINVLRRVNDIPKRDEKLAEANNILRARLSYQGAKLVFSTEADDQWWWLMHNGDTNTARLLLAIMDDPAWKDDMGRIASGFIGRQQRGAWQTTTANLWGGLALQKFSARFEAVPVTGSTRAALGAASAAVDWSKVSRADPKAPVAAGFATVGPAKADPNVPTGPWRNNAATLAWPKDGAASLVVQHQGNGKPWVTLQALAATPLKAPVSAGYTVTKTITPVEQAVAGRYSRGDVLRVTIEVNASTDMTWVVLSDPIPGGATLLGSGLGRDSAIATAGEKRSGSGWPVFEERSFEAFRSYYDHLPAGRFKTEYTVRLNNVGTFALPPTRIEAMYAPETFGELPNAPMKVEAK</sequence>
<dbReference type="EMBL" id="CP037867">
    <property type="protein sequence ID" value="QBM30404.1"/>
    <property type="molecule type" value="Genomic_DNA"/>
</dbReference>
<evidence type="ECO:0000313" key="5">
    <source>
        <dbReference type="Proteomes" id="UP000293912"/>
    </source>
</evidence>
<protein>
    <recommendedName>
        <fullName evidence="6">Alpha-2-macroglobulin</fullName>
    </recommendedName>
</protein>
<dbReference type="Pfam" id="PF01835">
    <property type="entry name" value="MG2"/>
    <property type="match status" value="1"/>
</dbReference>
<dbReference type="Proteomes" id="UP000293912">
    <property type="component" value="Chromosome"/>
</dbReference>
<dbReference type="InterPro" id="IPR001599">
    <property type="entry name" value="Macroglobln_a2"/>
</dbReference>
<dbReference type="GO" id="GO:0004866">
    <property type="term" value="F:endopeptidase inhibitor activity"/>
    <property type="evidence" value="ECO:0007669"/>
    <property type="project" value="InterPro"/>
</dbReference>
<comment type="similarity">
    <text evidence="1">Belongs to the protease inhibitor I39 (alpha-2-macroglobulin) family. Bacterial alpha-2-macroglobulin subfamily.</text>
</comment>
<organism evidence="4 5">
    <name type="scientific">Hydrogenophaga pseudoflava</name>
    <name type="common">Pseudomonas carboxydoflava</name>
    <dbReference type="NCBI Taxonomy" id="47421"/>
    <lineage>
        <taxon>Bacteria</taxon>
        <taxon>Pseudomonadati</taxon>
        <taxon>Pseudomonadota</taxon>
        <taxon>Betaproteobacteria</taxon>
        <taxon>Burkholderiales</taxon>
        <taxon>Comamonadaceae</taxon>
        <taxon>Hydrogenophaga</taxon>
    </lineage>
</organism>